<sequence length="114" mass="12658">MRINESVMLDIADWYSDLGGFGKLHVRFGKGSVGGGPKVRLVPGIDGVDVLLALWLTEIRPRFGDDLQAPGEPMFPSVLHPCSPGPRPAAWLLRADILVRRHRNRSRWLCRGCS</sequence>
<dbReference type="EMBL" id="JARXVH010000034">
    <property type="protein sequence ID" value="MDH6222460.1"/>
    <property type="molecule type" value="Genomic_DNA"/>
</dbReference>
<proteinExistence type="predicted"/>
<organism evidence="1 2">
    <name type="scientific">Streptomyces pseudovenezuelae</name>
    <dbReference type="NCBI Taxonomy" id="67350"/>
    <lineage>
        <taxon>Bacteria</taxon>
        <taxon>Bacillati</taxon>
        <taxon>Actinomycetota</taxon>
        <taxon>Actinomycetes</taxon>
        <taxon>Kitasatosporales</taxon>
        <taxon>Streptomycetaceae</taxon>
        <taxon>Streptomyces</taxon>
        <taxon>Streptomyces aurantiacus group</taxon>
    </lineage>
</organism>
<protein>
    <submittedName>
        <fullName evidence="1">Uncharacterized protein</fullName>
    </submittedName>
</protein>
<reference evidence="1 2" key="1">
    <citation type="submission" date="2023-04" db="EMBL/GenBank/DDBJ databases">
        <title>Forest soil microbial communities from Buena Vista Peninsula, Colon Province, Panama.</title>
        <authorList>
            <person name="Bouskill N."/>
        </authorList>
    </citation>
    <scope>NUCLEOTIDE SEQUENCE [LARGE SCALE GENOMIC DNA]</scope>
    <source>
        <strain evidence="1 2">GGS1</strain>
    </source>
</reference>
<keyword evidence="2" id="KW-1185">Reference proteome</keyword>
<comment type="caution">
    <text evidence="1">The sequence shown here is derived from an EMBL/GenBank/DDBJ whole genome shotgun (WGS) entry which is preliminary data.</text>
</comment>
<gene>
    <name evidence="1" type="ORF">M2283_009811</name>
</gene>
<evidence type="ECO:0000313" key="2">
    <source>
        <dbReference type="Proteomes" id="UP001160499"/>
    </source>
</evidence>
<dbReference type="RefSeq" id="WP_280883081.1">
    <property type="nucleotide sequence ID" value="NZ_JARXVH010000034.1"/>
</dbReference>
<name>A0ABT6M2W1_9ACTN</name>
<evidence type="ECO:0000313" key="1">
    <source>
        <dbReference type="EMBL" id="MDH6222460.1"/>
    </source>
</evidence>
<accession>A0ABT6M2W1</accession>
<dbReference type="Proteomes" id="UP001160499">
    <property type="component" value="Unassembled WGS sequence"/>
</dbReference>